<dbReference type="EMBL" id="JAARLZ010000001">
    <property type="protein sequence ID" value="NII05036.1"/>
    <property type="molecule type" value="Genomic_DNA"/>
</dbReference>
<gene>
    <name evidence="2" type="ORF">HBF25_01395</name>
</gene>
<evidence type="ECO:0000313" key="2">
    <source>
        <dbReference type="EMBL" id="NII05036.1"/>
    </source>
</evidence>
<dbReference type="AlphaFoldDB" id="A0A7X5U6Y4"/>
<evidence type="ECO:0000313" key="3">
    <source>
        <dbReference type="Proteomes" id="UP000490980"/>
    </source>
</evidence>
<evidence type="ECO:0008006" key="4">
    <source>
        <dbReference type="Google" id="ProtNLM"/>
    </source>
</evidence>
<comment type="caution">
    <text evidence="2">The sequence shown here is derived from an EMBL/GenBank/DDBJ whole genome shotgun (WGS) entry which is preliminary data.</text>
</comment>
<keyword evidence="3" id="KW-1185">Reference proteome</keyword>
<sequence length="230" mass="26066">MIISLEGIEPVAAGGRRYIYEHPDHPSLLIKVMRPDNLQHRWFNAPWYRRLARTGPYVSYMREFKEYLTSRRFSDEPSPVARIVGLVDTDQGLGLVSEKVTGDDGRMAPSLESMVKAQGMTPEINALINRLFEEVLRHYVIVNDLHAANVVYGTDSRGGPRLVIIDGFGEKNVLPLTSMSRRHNARRARLKFERLRAQLAAIDKARPRMPAETARVRPGEHRQGQASRAA</sequence>
<dbReference type="Proteomes" id="UP000490980">
    <property type="component" value="Unassembled WGS sequence"/>
</dbReference>
<dbReference type="RefSeq" id="WP_166945856.1">
    <property type="nucleotide sequence ID" value="NZ_JAARLZ010000001.1"/>
</dbReference>
<protein>
    <recommendedName>
        <fullName evidence="4">PhoP regulatory network protein YrbL</fullName>
    </recommendedName>
</protein>
<accession>A0A7X5U6Y4</accession>
<name>A0A7X5U6Y4_9GAMM</name>
<reference evidence="2 3" key="1">
    <citation type="submission" date="2020-03" db="EMBL/GenBank/DDBJ databases">
        <authorList>
            <person name="Lai Q."/>
        </authorList>
    </citation>
    <scope>NUCLEOTIDE SEQUENCE [LARGE SCALE GENOMIC DNA]</scope>
    <source>
        <strain evidence="2 3">CCUG 25036</strain>
    </source>
</reference>
<proteinExistence type="predicted"/>
<feature type="compositionally biased region" description="Basic and acidic residues" evidence="1">
    <location>
        <begin position="214"/>
        <end position="223"/>
    </location>
</feature>
<feature type="region of interest" description="Disordered" evidence="1">
    <location>
        <begin position="206"/>
        <end position="230"/>
    </location>
</feature>
<dbReference type="InterPro" id="IPR019647">
    <property type="entry name" value="PhoP_reg_network_YrbL"/>
</dbReference>
<organism evidence="2 3">
    <name type="scientific">Luteibacter anthropi</name>
    <dbReference type="NCBI Taxonomy" id="564369"/>
    <lineage>
        <taxon>Bacteria</taxon>
        <taxon>Pseudomonadati</taxon>
        <taxon>Pseudomonadota</taxon>
        <taxon>Gammaproteobacteria</taxon>
        <taxon>Lysobacterales</taxon>
        <taxon>Rhodanobacteraceae</taxon>
        <taxon>Luteibacter</taxon>
    </lineage>
</organism>
<dbReference type="Pfam" id="PF10707">
    <property type="entry name" value="YrbL-PhoP_reg"/>
    <property type="match status" value="1"/>
</dbReference>
<evidence type="ECO:0000256" key="1">
    <source>
        <dbReference type="SAM" id="MobiDB-lite"/>
    </source>
</evidence>